<dbReference type="EMBL" id="JASPKY010000434">
    <property type="protein sequence ID" value="KAK9700602.1"/>
    <property type="molecule type" value="Genomic_DNA"/>
</dbReference>
<proteinExistence type="predicted"/>
<accession>A0AAW1JCF3</accession>
<dbReference type="AlphaFoldDB" id="A0AAW1JCF3"/>
<protein>
    <submittedName>
        <fullName evidence="1">Uncharacterized protein</fullName>
    </submittedName>
</protein>
<gene>
    <name evidence="1" type="ORF">QE152_g31134</name>
</gene>
<evidence type="ECO:0000313" key="2">
    <source>
        <dbReference type="Proteomes" id="UP001458880"/>
    </source>
</evidence>
<sequence>MSASTYPDIHQIMRARNTNTNKAFSDIWTQMRGLYLKVIDSTENVSWETYKQYLAQNISYTPYLATEDILTWLADAPNDIQHMVPRSETHDNFGPNGNIQTNRTIFFMYFRIRFRFLLFHPGIARTMQCHVTISISRHGRTH</sequence>
<keyword evidence="2" id="KW-1185">Reference proteome</keyword>
<evidence type="ECO:0000313" key="1">
    <source>
        <dbReference type="EMBL" id="KAK9700602.1"/>
    </source>
</evidence>
<name>A0AAW1JCF3_POPJA</name>
<dbReference type="Proteomes" id="UP001458880">
    <property type="component" value="Unassembled WGS sequence"/>
</dbReference>
<organism evidence="1 2">
    <name type="scientific">Popillia japonica</name>
    <name type="common">Japanese beetle</name>
    <dbReference type="NCBI Taxonomy" id="7064"/>
    <lineage>
        <taxon>Eukaryota</taxon>
        <taxon>Metazoa</taxon>
        <taxon>Ecdysozoa</taxon>
        <taxon>Arthropoda</taxon>
        <taxon>Hexapoda</taxon>
        <taxon>Insecta</taxon>
        <taxon>Pterygota</taxon>
        <taxon>Neoptera</taxon>
        <taxon>Endopterygota</taxon>
        <taxon>Coleoptera</taxon>
        <taxon>Polyphaga</taxon>
        <taxon>Scarabaeiformia</taxon>
        <taxon>Scarabaeidae</taxon>
        <taxon>Rutelinae</taxon>
        <taxon>Popillia</taxon>
    </lineage>
</organism>
<reference evidence="1 2" key="1">
    <citation type="journal article" date="2024" name="BMC Genomics">
        <title>De novo assembly and annotation of Popillia japonica's genome with initial clues to its potential as an invasive pest.</title>
        <authorList>
            <person name="Cucini C."/>
            <person name="Boschi S."/>
            <person name="Funari R."/>
            <person name="Cardaioli E."/>
            <person name="Iannotti N."/>
            <person name="Marturano G."/>
            <person name="Paoli F."/>
            <person name="Bruttini M."/>
            <person name="Carapelli A."/>
            <person name="Frati F."/>
            <person name="Nardi F."/>
        </authorList>
    </citation>
    <scope>NUCLEOTIDE SEQUENCE [LARGE SCALE GENOMIC DNA]</scope>
    <source>
        <strain evidence="1">DMR45628</strain>
    </source>
</reference>
<comment type="caution">
    <text evidence="1">The sequence shown here is derived from an EMBL/GenBank/DDBJ whole genome shotgun (WGS) entry which is preliminary data.</text>
</comment>